<dbReference type="InterPro" id="IPR002213">
    <property type="entry name" value="UDP_glucos_trans"/>
</dbReference>
<keyword evidence="2 4" id="KW-0328">Glycosyltransferase</keyword>
<dbReference type="GO" id="GO:0080043">
    <property type="term" value="F:quercetin 3-O-glucosyltransferase activity"/>
    <property type="evidence" value="ECO:0007669"/>
    <property type="project" value="TreeGrafter"/>
</dbReference>
<dbReference type="SUPFAM" id="SSF53756">
    <property type="entry name" value="UDP-Glycosyltransferase/glycogen phosphorylase"/>
    <property type="match status" value="1"/>
</dbReference>
<dbReference type="Gene3D" id="3.40.50.2000">
    <property type="entry name" value="Glycogen Phosphorylase B"/>
    <property type="match status" value="3"/>
</dbReference>
<gene>
    <name evidence="6" type="ORF">M0R45_014522</name>
</gene>
<evidence type="ECO:0000256" key="5">
    <source>
        <dbReference type="RuleBase" id="RU362057"/>
    </source>
</evidence>
<dbReference type="InterPro" id="IPR035595">
    <property type="entry name" value="UDP_glycos_trans_CS"/>
</dbReference>
<dbReference type="FunFam" id="3.40.50.2000:FF:000065">
    <property type="entry name" value="Glycosyltransferase"/>
    <property type="match status" value="1"/>
</dbReference>
<keyword evidence="3 4" id="KW-0808">Transferase</keyword>
<protein>
    <recommendedName>
        <fullName evidence="5">Glycosyltransferase</fullName>
        <ecNumber evidence="5">2.4.1.-</ecNumber>
    </recommendedName>
</protein>
<dbReference type="AlphaFoldDB" id="A0AAW1XN49"/>
<dbReference type="PANTHER" id="PTHR11926:SF1516">
    <property type="entry name" value="GLYCOSYLTRANSFERASE"/>
    <property type="match status" value="1"/>
</dbReference>
<dbReference type="EMBL" id="JBEDUW010000003">
    <property type="protein sequence ID" value="KAK9937750.1"/>
    <property type="molecule type" value="Genomic_DNA"/>
</dbReference>
<evidence type="ECO:0000256" key="3">
    <source>
        <dbReference type="ARBA" id="ARBA00022679"/>
    </source>
</evidence>
<proteinExistence type="inferred from homology"/>
<evidence type="ECO:0000256" key="1">
    <source>
        <dbReference type="ARBA" id="ARBA00009995"/>
    </source>
</evidence>
<sequence>MASNSSSGTAVADHHKPYAVCIPFPAQSHIKAMLKLAKILHHRGFHITFVNTEFNQKRFLRSQGPNSLDGLPDFCFEVIPDGIPESDEDATQDAVLMFESVRKHLSAPFRKLMITLNDMSPPVTCIVSDGFMSTFTITTAEELGIPIALFYTIAACRFIGIKQFHNLMEQGLAPLKDKSCLTNGFLDKVIDGIPGMKNIRLRDLPTFFQTTDPNDMVFNFVTEVTDAAPKASAVVLHTFDALEHDVLDALSSMLKRCDVELLTQEQLLEFGWGLANTKLPFFWVIRPDLVVGKSAILPPEFEAETKDRGLIASWCPQEQVLNHPSVGGFLTHSGWNSTIESIAAGVPMLCWPFFADQPTNSYYTCNRWGIGMEINNDVKREDVEKLVKELMEGEKGKKMKIKALEWKKLAEEATAPHGSSATNLDKLVNQVLLRKQ</sequence>
<evidence type="ECO:0000313" key="6">
    <source>
        <dbReference type="EMBL" id="KAK9937750.1"/>
    </source>
</evidence>
<dbReference type="FunFam" id="3.40.50.2000:FF:000431">
    <property type="entry name" value="UDP-glycosyltransferase 90A1"/>
    <property type="match status" value="1"/>
</dbReference>
<dbReference type="CDD" id="cd03784">
    <property type="entry name" value="GT1_Gtf-like"/>
    <property type="match status" value="1"/>
</dbReference>
<evidence type="ECO:0000313" key="7">
    <source>
        <dbReference type="Proteomes" id="UP001457282"/>
    </source>
</evidence>
<comment type="similarity">
    <text evidence="1 4">Belongs to the UDP-glycosyltransferase family.</text>
</comment>
<dbReference type="GO" id="GO:0080044">
    <property type="term" value="F:quercetin 7-O-glucosyltransferase activity"/>
    <property type="evidence" value="ECO:0007669"/>
    <property type="project" value="TreeGrafter"/>
</dbReference>
<accession>A0AAW1XN49</accession>
<organism evidence="6 7">
    <name type="scientific">Rubus argutus</name>
    <name type="common">Southern blackberry</name>
    <dbReference type="NCBI Taxonomy" id="59490"/>
    <lineage>
        <taxon>Eukaryota</taxon>
        <taxon>Viridiplantae</taxon>
        <taxon>Streptophyta</taxon>
        <taxon>Embryophyta</taxon>
        <taxon>Tracheophyta</taxon>
        <taxon>Spermatophyta</taxon>
        <taxon>Magnoliopsida</taxon>
        <taxon>eudicotyledons</taxon>
        <taxon>Gunneridae</taxon>
        <taxon>Pentapetalae</taxon>
        <taxon>rosids</taxon>
        <taxon>fabids</taxon>
        <taxon>Rosales</taxon>
        <taxon>Rosaceae</taxon>
        <taxon>Rosoideae</taxon>
        <taxon>Rosoideae incertae sedis</taxon>
        <taxon>Rubus</taxon>
    </lineage>
</organism>
<reference evidence="6 7" key="1">
    <citation type="journal article" date="2023" name="G3 (Bethesda)">
        <title>A chromosome-length genome assembly and annotation of blackberry (Rubus argutus, cv. 'Hillquist').</title>
        <authorList>
            <person name="Bruna T."/>
            <person name="Aryal R."/>
            <person name="Dudchenko O."/>
            <person name="Sargent D.J."/>
            <person name="Mead D."/>
            <person name="Buti M."/>
            <person name="Cavallini A."/>
            <person name="Hytonen T."/>
            <person name="Andres J."/>
            <person name="Pham M."/>
            <person name="Weisz D."/>
            <person name="Mascagni F."/>
            <person name="Usai G."/>
            <person name="Natali L."/>
            <person name="Bassil N."/>
            <person name="Fernandez G.E."/>
            <person name="Lomsadze A."/>
            <person name="Armour M."/>
            <person name="Olukolu B."/>
            <person name="Poorten T."/>
            <person name="Britton C."/>
            <person name="Davik J."/>
            <person name="Ashrafi H."/>
            <person name="Aiden E.L."/>
            <person name="Borodovsky M."/>
            <person name="Worthington M."/>
        </authorList>
    </citation>
    <scope>NUCLEOTIDE SEQUENCE [LARGE SCALE GENOMIC DNA]</scope>
    <source>
        <strain evidence="6">PI 553951</strain>
    </source>
</reference>
<dbReference type="EC" id="2.4.1.-" evidence="5"/>
<dbReference type="PANTHER" id="PTHR11926">
    <property type="entry name" value="GLUCOSYL/GLUCURONOSYL TRANSFERASES"/>
    <property type="match status" value="1"/>
</dbReference>
<dbReference type="PROSITE" id="PS00375">
    <property type="entry name" value="UDPGT"/>
    <property type="match status" value="1"/>
</dbReference>
<comment type="caution">
    <text evidence="6">The sequence shown here is derived from an EMBL/GenBank/DDBJ whole genome shotgun (WGS) entry which is preliminary data.</text>
</comment>
<dbReference type="Proteomes" id="UP001457282">
    <property type="component" value="Unassembled WGS sequence"/>
</dbReference>
<name>A0AAW1XN49_RUBAR</name>
<evidence type="ECO:0000256" key="4">
    <source>
        <dbReference type="RuleBase" id="RU003718"/>
    </source>
</evidence>
<dbReference type="Pfam" id="PF00201">
    <property type="entry name" value="UDPGT"/>
    <property type="match status" value="1"/>
</dbReference>
<keyword evidence="7" id="KW-1185">Reference proteome</keyword>
<evidence type="ECO:0000256" key="2">
    <source>
        <dbReference type="ARBA" id="ARBA00022676"/>
    </source>
</evidence>